<accession>A0ABR1Q0P1</accession>
<protein>
    <submittedName>
        <fullName evidence="5">Oxidoreductase</fullName>
    </submittedName>
</protein>
<dbReference type="Pfam" id="PF13561">
    <property type="entry name" value="adh_short_C2"/>
    <property type="match status" value="1"/>
</dbReference>
<dbReference type="PROSITE" id="PS00061">
    <property type="entry name" value="ADH_SHORT"/>
    <property type="match status" value="1"/>
</dbReference>
<comment type="similarity">
    <text evidence="1 4">Belongs to the short-chain dehydrogenases/reductases (SDR) family.</text>
</comment>
<dbReference type="InterPro" id="IPR036291">
    <property type="entry name" value="NAD(P)-bd_dom_sf"/>
</dbReference>
<evidence type="ECO:0000313" key="5">
    <source>
        <dbReference type="EMBL" id="KAK7943571.1"/>
    </source>
</evidence>
<dbReference type="PANTHER" id="PTHR24321:SF12">
    <property type="entry name" value="SHORT-CHAIN DEHYDROGENASE_REDUCTASE FAMILY, PUTATIVE (AFU_ORTHOLOGUE AFUA_5G14340)-RELATED"/>
    <property type="match status" value="1"/>
</dbReference>
<dbReference type="EMBL" id="JAQQWE010000008">
    <property type="protein sequence ID" value="KAK7943571.1"/>
    <property type="molecule type" value="Genomic_DNA"/>
</dbReference>
<dbReference type="InterPro" id="IPR002347">
    <property type="entry name" value="SDR_fam"/>
</dbReference>
<keyword evidence="2" id="KW-0521">NADP</keyword>
<evidence type="ECO:0000256" key="4">
    <source>
        <dbReference type="RuleBase" id="RU000363"/>
    </source>
</evidence>
<evidence type="ECO:0000256" key="2">
    <source>
        <dbReference type="ARBA" id="ARBA00022857"/>
    </source>
</evidence>
<dbReference type="PANTHER" id="PTHR24321">
    <property type="entry name" value="DEHYDROGENASES, SHORT CHAIN"/>
    <property type="match status" value="1"/>
</dbReference>
<evidence type="ECO:0000313" key="6">
    <source>
        <dbReference type="Proteomes" id="UP001391051"/>
    </source>
</evidence>
<comment type="caution">
    <text evidence="5">The sequence shown here is derived from an EMBL/GenBank/DDBJ whole genome shotgun (WGS) entry which is preliminary data.</text>
</comment>
<sequence>MAPDSFRTPGVAVLIGSASGIGKATALAYARNGARGLILADFNEPGVQKTAAQAKQEATHEDFAVLTLRVDVRDYVSVENVFEEGIKKFGRIDYSVTAAGIFVGQGFLADNPLDLYDDVQETNAKGVLHHTKAAIRVMLKQEPLVIQDVDRARIIGRGAIVNICSIAGLVSVPGNIEYVASKFAAVGITKTAGFGPTSGRIDQFMLPFLLPRTNENPGRLTLMGLPAGEYGSSQIRINAVCPGAIETPLLERALALAPESRTAFTNGASLKRVGDVEEVADAILFLTSNAGSFLHGSSMTVDGGYANNGPI</sequence>
<reference evidence="5 6" key="1">
    <citation type="submission" date="2023-01" db="EMBL/GenBank/DDBJ databases">
        <title>Analysis of 21 Apiospora genomes using comparative genomics revels a genus with tremendous synthesis potential of carbohydrate active enzymes and secondary metabolites.</title>
        <authorList>
            <person name="Sorensen T."/>
        </authorList>
    </citation>
    <scope>NUCLEOTIDE SEQUENCE [LARGE SCALE GENOMIC DNA]</scope>
    <source>
        <strain evidence="5 6">CBS 24483</strain>
    </source>
</reference>
<keyword evidence="6" id="KW-1185">Reference proteome</keyword>
<evidence type="ECO:0000256" key="1">
    <source>
        <dbReference type="ARBA" id="ARBA00006484"/>
    </source>
</evidence>
<name>A0ABR1Q0P1_9PEZI</name>
<dbReference type="SUPFAM" id="SSF51735">
    <property type="entry name" value="NAD(P)-binding Rossmann-fold domains"/>
    <property type="match status" value="1"/>
</dbReference>
<dbReference type="PRINTS" id="PR00080">
    <property type="entry name" value="SDRFAMILY"/>
</dbReference>
<proteinExistence type="inferred from homology"/>
<dbReference type="PRINTS" id="PR00081">
    <property type="entry name" value="GDHRDH"/>
</dbReference>
<dbReference type="Pfam" id="PF00106">
    <property type="entry name" value="adh_short"/>
    <property type="match status" value="1"/>
</dbReference>
<dbReference type="Gene3D" id="3.40.50.720">
    <property type="entry name" value="NAD(P)-binding Rossmann-like Domain"/>
    <property type="match status" value="1"/>
</dbReference>
<evidence type="ECO:0000256" key="3">
    <source>
        <dbReference type="ARBA" id="ARBA00023002"/>
    </source>
</evidence>
<keyword evidence="3" id="KW-0560">Oxidoreductase</keyword>
<organism evidence="5 6">
    <name type="scientific">Apiospora aurea</name>
    <dbReference type="NCBI Taxonomy" id="335848"/>
    <lineage>
        <taxon>Eukaryota</taxon>
        <taxon>Fungi</taxon>
        <taxon>Dikarya</taxon>
        <taxon>Ascomycota</taxon>
        <taxon>Pezizomycotina</taxon>
        <taxon>Sordariomycetes</taxon>
        <taxon>Xylariomycetidae</taxon>
        <taxon>Amphisphaeriales</taxon>
        <taxon>Apiosporaceae</taxon>
        <taxon>Apiospora</taxon>
    </lineage>
</organism>
<dbReference type="CDD" id="cd05233">
    <property type="entry name" value="SDR_c"/>
    <property type="match status" value="1"/>
</dbReference>
<dbReference type="Proteomes" id="UP001391051">
    <property type="component" value="Unassembled WGS sequence"/>
</dbReference>
<dbReference type="RefSeq" id="XP_066695602.1">
    <property type="nucleotide sequence ID" value="XM_066848906.1"/>
</dbReference>
<dbReference type="InterPro" id="IPR020904">
    <property type="entry name" value="Sc_DH/Rdtase_CS"/>
</dbReference>
<dbReference type="GeneID" id="92081968"/>
<gene>
    <name evidence="5" type="ORF">PG986_012684</name>
</gene>